<dbReference type="SMART" id="SM00052">
    <property type="entry name" value="EAL"/>
    <property type="match status" value="1"/>
</dbReference>
<dbReference type="AlphaFoldDB" id="A0A1C2ID16"/>
<dbReference type="EMBL" id="LWRY01000061">
    <property type="protein sequence ID" value="OCX73868.1"/>
    <property type="molecule type" value="Genomic_DNA"/>
</dbReference>
<proteinExistence type="predicted"/>
<evidence type="ECO:0000313" key="4">
    <source>
        <dbReference type="EMBL" id="OCX73868.1"/>
    </source>
</evidence>
<dbReference type="InterPro" id="IPR052155">
    <property type="entry name" value="Biofilm_reg_signaling"/>
</dbReference>
<evidence type="ECO:0000259" key="3">
    <source>
        <dbReference type="PROSITE" id="PS50887"/>
    </source>
</evidence>
<dbReference type="GO" id="GO:0003824">
    <property type="term" value="F:catalytic activity"/>
    <property type="evidence" value="ECO:0007669"/>
    <property type="project" value="UniProtKB-ARBA"/>
</dbReference>
<accession>A0A1C2ID16</accession>
<keyword evidence="5" id="KW-1185">Reference proteome</keyword>
<sequence length="701" mass="78781">MESTLNLIMTIKPDGVAINSHSEQLSVLLEVIPDAFFFKDGVGRWQIINEPANRLFQLEDIAWKGKTDLELAELRPDFREIHMACAADDEKAWQSQQMVVVEEKMVRDDGQMAIFEVRKMPLFRANGKRAGMLVIGRDVTEQKSVEERIRQIAFHDDLTGLPNRRFLEVQMEQAMARASRHHRLLAVCMIDLDDFNLINDTYGHEAGDEVLIILGKRLQENLRKSDFVARLGGDEFVLLVEDLKDLYNLIPVLTKVEQIITTPISLHHGENVRVGISMGVALYLSGSTSGTTDRLLRWSDQALYESKEHKSDRKHSWAIFGEKVQTRRTPAQQLLDSGGLEVWYQPILDSRTCRVAGIEALARLRDSDGTLWSPAEFLPQLQIANLSDLTQKVLEQSLINLSLLDTQGFALWVSVNMDPRSVSEGCVTCLQETIAQSSIDPLRITLEILEGDDFLEQKKALDHLLEMKALGVRLALDDVGSAYSSLLRLKELPIDEIKLDQGFIRSLEQRPQDLHLVGAIQDLAAGMGVDLVVEGVETADILDAIMITGRPYLQGYAIAKPMPLSELQVFLRRTPCHDGPHPTSLLGLYAKQIAVHNALKKTIRQAPHLTDHETLADAIACPGHHYIRSLGLDADKVLERLHQDYHRTMADLREQLIASPTHDDCTEVERAATAFEQAIIAAYWNRKTEGGNLPYETEKLA</sequence>
<organism evidence="4 5">
    <name type="scientific">Acidithiobacillus thiooxidans</name>
    <name type="common">Thiobacillus thiooxidans</name>
    <dbReference type="NCBI Taxonomy" id="930"/>
    <lineage>
        <taxon>Bacteria</taxon>
        <taxon>Pseudomonadati</taxon>
        <taxon>Pseudomonadota</taxon>
        <taxon>Acidithiobacillia</taxon>
        <taxon>Acidithiobacillales</taxon>
        <taxon>Acidithiobacillaceae</taxon>
        <taxon>Acidithiobacillus</taxon>
    </lineage>
</organism>
<dbReference type="NCBIfam" id="TIGR00229">
    <property type="entry name" value="sensory_box"/>
    <property type="match status" value="1"/>
</dbReference>
<dbReference type="FunFam" id="3.30.70.270:FF:000001">
    <property type="entry name" value="Diguanylate cyclase domain protein"/>
    <property type="match status" value="1"/>
</dbReference>
<feature type="domain" description="EAL" evidence="2">
    <location>
        <begin position="324"/>
        <end position="575"/>
    </location>
</feature>
<protein>
    <recommendedName>
        <fullName evidence="6">Diguanylate cyclase</fullName>
    </recommendedName>
</protein>
<dbReference type="CDD" id="cd01948">
    <property type="entry name" value="EAL"/>
    <property type="match status" value="1"/>
</dbReference>
<name>A0A1C2ID16_ACITH</name>
<feature type="domain" description="GGDEF" evidence="3">
    <location>
        <begin position="183"/>
        <end position="322"/>
    </location>
</feature>
<dbReference type="PROSITE" id="PS50113">
    <property type="entry name" value="PAC"/>
    <property type="match status" value="1"/>
</dbReference>
<dbReference type="InterPro" id="IPR000160">
    <property type="entry name" value="GGDEF_dom"/>
</dbReference>
<dbReference type="Pfam" id="PF08448">
    <property type="entry name" value="PAS_4"/>
    <property type="match status" value="1"/>
</dbReference>
<dbReference type="Gene3D" id="3.30.70.270">
    <property type="match status" value="1"/>
</dbReference>
<dbReference type="InterPro" id="IPR000700">
    <property type="entry name" value="PAS-assoc_C"/>
</dbReference>
<evidence type="ECO:0000313" key="5">
    <source>
        <dbReference type="Proteomes" id="UP000095008"/>
    </source>
</evidence>
<dbReference type="InterPro" id="IPR043128">
    <property type="entry name" value="Rev_trsase/Diguanyl_cyclase"/>
</dbReference>
<dbReference type="SUPFAM" id="SSF55785">
    <property type="entry name" value="PYP-like sensor domain (PAS domain)"/>
    <property type="match status" value="1"/>
</dbReference>
<dbReference type="Gene3D" id="3.20.20.450">
    <property type="entry name" value="EAL domain"/>
    <property type="match status" value="1"/>
</dbReference>
<dbReference type="InterPro" id="IPR035919">
    <property type="entry name" value="EAL_sf"/>
</dbReference>
<dbReference type="InterPro" id="IPR001633">
    <property type="entry name" value="EAL_dom"/>
</dbReference>
<feature type="domain" description="PAC" evidence="1">
    <location>
        <begin position="99"/>
        <end position="151"/>
    </location>
</feature>
<dbReference type="SUPFAM" id="SSF55073">
    <property type="entry name" value="Nucleotide cyclase"/>
    <property type="match status" value="1"/>
</dbReference>
<reference evidence="4" key="1">
    <citation type="journal article" date="2016" name="Int. J. Mol. Sci.">
        <title>Comparative genomics of the extreme acidophile Acidithiobacillus thiooxidans reveals intraspecific divergence and niche adaptation.</title>
        <authorList>
            <person name="Zhang X."/>
            <person name="Feng X."/>
            <person name="Tao J."/>
            <person name="Ma L."/>
            <person name="Xiao Y."/>
            <person name="Liang Y."/>
            <person name="Liu X."/>
            <person name="Yin H."/>
        </authorList>
    </citation>
    <scope>NUCLEOTIDE SEQUENCE [LARGE SCALE GENOMIC DNA]</scope>
    <source>
        <strain evidence="4">DXS-W</strain>
    </source>
</reference>
<dbReference type="SMART" id="SM00267">
    <property type="entry name" value="GGDEF"/>
    <property type="match status" value="1"/>
</dbReference>
<dbReference type="InterPro" id="IPR029787">
    <property type="entry name" value="Nucleotide_cyclase"/>
</dbReference>
<dbReference type="InterPro" id="IPR013656">
    <property type="entry name" value="PAS_4"/>
</dbReference>
<dbReference type="Pfam" id="PF00563">
    <property type="entry name" value="EAL"/>
    <property type="match status" value="1"/>
</dbReference>
<dbReference type="PANTHER" id="PTHR44757">
    <property type="entry name" value="DIGUANYLATE CYCLASE DGCP"/>
    <property type="match status" value="1"/>
</dbReference>
<dbReference type="PROSITE" id="PS50887">
    <property type="entry name" value="GGDEF"/>
    <property type="match status" value="1"/>
</dbReference>
<dbReference type="NCBIfam" id="TIGR00254">
    <property type="entry name" value="GGDEF"/>
    <property type="match status" value="1"/>
</dbReference>
<gene>
    <name evidence="4" type="ORF">A6M23_07430</name>
</gene>
<dbReference type="InterPro" id="IPR000014">
    <property type="entry name" value="PAS"/>
</dbReference>
<dbReference type="Pfam" id="PF00990">
    <property type="entry name" value="GGDEF"/>
    <property type="match status" value="1"/>
</dbReference>
<dbReference type="PANTHER" id="PTHR44757:SF2">
    <property type="entry name" value="BIOFILM ARCHITECTURE MAINTENANCE PROTEIN MBAA"/>
    <property type="match status" value="1"/>
</dbReference>
<evidence type="ECO:0000259" key="1">
    <source>
        <dbReference type="PROSITE" id="PS50113"/>
    </source>
</evidence>
<evidence type="ECO:0008006" key="6">
    <source>
        <dbReference type="Google" id="ProtNLM"/>
    </source>
</evidence>
<comment type="caution">
    <text evidence="4">The sequence shown here is derived from an EMBL/GenBank/DDBJ whole genome shotgun (WGS) entry which is preliminary data.</text>
</comment>
<evidence type="ECO:0000259" key="2">
    <source>
        <dbReference type="PROSITE" id="PS50883"/>
    </source>
</evidence>
<dbReference type="PROSITE" id="PS50883">
    <property type="entry name" value="EAL"/>
    <property type="match status" value="1"/>
</dbReference>
<dbReference type="CDD" id="cd01949">
    <property type="entry name" value="GGDEF"/>
    <property type="match status" value="1"/>
</dbReference>
<dbReference type="InterPro" id="IPR035965">
    <property type="entry name" value="PAS-like_dom_sf"/>
</dbReference>
<dbReference type="Gene3D" id="3.30.450.20">
    <property type="entry name" value="PAS domain"/>
    <property type="match status" value="1"/>
</dbReference>
<dbReference type="SUPFAM" id="SSF141868">
    <property type="entry name" value="EAL domain-like"/>
    <property type="match status" value="1"/>
</dbReference>
<dbReference type="Proteomes" id="UP000095008">
    <property type="component" value="Unassembled WGS sequence"/>
</dbReference>